<organism evidence="3 4">
    <name type="scientific">Labeo rohita</name>
    <name type="common">Indian major carp</name>
    <name type="synonym">Cyprinus rohita</name>
    <dbReference type="NCBI Taxonomy" id="84645"/>
    <lineage>
        <taxon>Eukaryota</taxon>
        <taxon>Metazoa</taxon>
        <taxon>Chordata</taxon>
        <taxon>Craniata</taxon>
        <taxon>Vertebrata</taxon>
        <taxon>Euteleostomi</taxon>
        <taxon>Actinopterygii</taxon>
        <taxon>Neopterygii</taxon>
        <taxon>Teleostei</taxon>
        <taxon>Ostariophysi</taxon>
        <taxon>Cypriniformes</taxon>
        <taxon>Cyprinidae</taxon>
        <taxon>Labeoninae</taxon>
        <taxon>Labeonini</taxon>
        <taxon>Labeo</taxon>
    </lineage>
</organism>
<evidence type="ECO:0000313" key="4">
    <source>
        <dbReference type="Proteomes" id="UP000290572"/>
    </source>
</evidence>
<name>A0A498N3Q5_LABRO</name>
<evidence type="ECO:0000256" key="1">
    <source>
        <dbReference type="SAM" id="MobiDB-lite"/>
    </source>
</evidence>
<dbReference type="Pfam" id="PF14291">
    <property type="entry name" value="DUF4371"/>
    <property type="match status" value="1"/>
</dbReference>
<dbReference type="EMBL" id="QBIY01012037">
    <property type="protein sequence ID" value="RXN27391.1"/>
    <property type="molecule type" value="Genomic_DNA"/>
</dbReference>
<gene>
    <name evidence="3" type="ORF">ROHU_020083</name>
</gene>
<proteinExistence type="predicted"/>
<comment type="caution">
    <text evidence="3">The sequence shown here is derived from an EMBL/GenBank/DDBJ whole genome shotgun (WGS) entry which is preliminary data.</text>
</comment>
<reference evidence="3 4" key="1">
    <citation type="submission" date="2018-03" db="EMBL/GenBank/DDBJ databases">
        <title>Draft genome sequence of Rohu Carp (Labeo rohita).</title>
        <authorList>
            <person name="Das P."/>
            <person name="Kushwaha B."/>
            <person name="Joshi C.G."/>
            <person name="Kumar D."/>
            <person name="Nagpure N.S."/>
            <person name="Sahoo L."/>
            <person name="Das S.P."/>
            <person name="Bit A."/>
            <person name="Patnaik S."/>
            <person name="Meher P.K."/>
            <person name="Jayasankar P."/>
            <person name="Koringa P.G."/>
            <person name="Patel N.V."/>
            <person name="Hinsu A.T."/>
            <person name="Kumar R."/>
            <person name="Pandey M."/>
            <person name="Agarwal S."/>
            <person name="Srivastava S."/>
            <person name="Singh M."/>
            <person name="Iquebal M.A."/>
            <person name="Jaiswal S."/>
            <person name="Angadi U.B."/>
            <person name="Kumar N."/>
            <person name="Raza M."/>
            <person name="Shah T.M."/>
            <person name="Rai A."/>
            <person name="Jena J.K."/>
        </authorList>
    </citation>
    <scope>NUCLEOTIDE SEQUENCE [LARGE SCALE GENOMIC DNA]</scope>
    <source>
        <strain evidence="3">DASCIFA01</strain>
        <tissue evidence="3">Testis</tissue>
    </source>
</reference>
<dbReference type="STRING" id="84645.A0A498N3Q5"/>
<feature type="compositionally biased region" description="Basic and acidic residues" evidence="1">
    <location>
        <begin position="551"/>
        <end position="560"/>
    </location>
</feature>
<feature type="region of interest" description="Disordered" evidence="1">
    <location>
        <begin position="549"/>
        <end position="572"/>
    </location>
</feature>
<evidence type="ECO:0000313" key="3">
    <source>
        <dbReference type="EMBL" id="RXN27391.1"/>
    </source>
</evidence>
<dbReference type="PANTHER" id="PTHR45749:SF21">
    <property type="entry name" value="DUF4371 DOMAIN-CONTAINING PROTEIN"/>
    <property type="match status" value="1"/>
</dbReference>
<accession>A0A498N3Q5</accession>
<sequence length="585" mass="64704">MNEYSVGGFVRGIHRIHGKHPARNNKDSLISTGGFSNWKRALESFREHEASLGHKASVLSWKNYKASLIEGSVVEKMNVAQIGHIVERREYLRRIVAVTSFLGKQGISFRGHEEAESSGNQGNFLELMKLLEQFDPFLQSYKSPSNATYLCPSSQNEMIECCAEEITGCIVEEVKKSKMFAVMAEEARDGHVEQLAVCVRYVTAKGTVKEHFIELSSLNSFNAESITDAIECVLKSKGLNDVLCVAQAYDGASVMKGEVGGVQARFQGLHKYLQKESVDLAQATLYKDAVLETLTLMRSSEETAEQLYKETKEICESNNISEILSGPRRKQRRMDDYAVDSTLGTRAPCDTGIQLKNHLLYPCLDRMISELSNGFSGVGEKLMKGIQACNPSADDFLSEESLNPIATHYKIQLCKEEILVAKQFLTKKKKEGAISDMASAYKLLDPDMFPTLSLVLQAALTIPVSSSSCERLKLIAVYCHNMDEHVVQKREEQKNNTRLMDELFGSSGKGTAPPGTIFSTPLFGRSTFLKQASNYLSSSSSGVPLAALECDPPRLDEDNPGRGSAGGLTQDSRSQFASHMKLRYC</sequence>
<dbReference type="AlphaFoldDB" id="A0A498N3Q5"/>
<keyword evidence="4" id="KW-1185">Reference proteome</keyword>
<dbReference type="InterPro" id="IPR025398">
    <property type="entry name" value="DUF4371"/>
</dbReference>
<evidence type="ECO:0000259" key="2">
    <source>
        <dbReference type="Pfam" id="PF14291"/>
    </source>
</evidence>
<protein>
    <submittedName>
        <fullName evidence="3">Zinc finger MYM-type 1-like protein</fullName>
    </submittedName>
</protein>
<feature type="domain" description="DUF4371" evidence="2">
    <location>
        <begin position="87"/>
        <end position="261"/>
    </location>
</feature>
<dbReference type="Proteomes" id="UP000290572">
    <property type="component" value="Unassembled WGS sequence"/>
</dbReference>
<dbReference type="PANTHER" id="PTHR45749">
    <property type="match status" value="1"/>
</dbReference>